<reference evidence="1" key="1">
    <citation type="submission" date="2018-05" db="EMBL/GenBank/DDBJ databases">
        <title>Draft genome of Mucuna pruriens seed.</title>
        <authorList>
            <person name="Nnadi N.E."/>
            <person name="Vos R."/>
            <person name="Hasami M.H."/>
            <person name="Devisetty U.K."/>
            <person name="Aguiy J.C."/>
        </authorList>
    </citation>
    <scope>NUCLEOTIDE SEQUENCE [LARGE SCALE GENOMIC DNA]</scope>
    <source>
        <strain evidence="1">JCA_2017</strain>
    </source>
</reference>
<dbReference type="OrthoDB" id="1712839at2759"/>
<dbReference type="EMBL" id="QJKJ01007992">
    <property type="protein sequence ID" value="RDX81162.1"/>
    <property type="molecule type" value="Genomic_DNA"/>
</dbReference>
<organism evidence="1 2">
    <name type="scientific">Mucuna pruriens</name>
    <name type="common">Velvet bean</name>
    <name type="synonym">Dolichos pruriens</name>
    <dbReference type="NCBI Taxonomy" id="157652"/>
    <lineage>
        <taxon>Eukaryota</taxon>
        <taxon>Viridiplantae</taxon>
        <taxon>Streptophyta</taxon>
        <taxon>Embryophyta</taxon>
        <taxon>Tracheophyta</taxon>
        <taxon>Spermatophyta</taxon>
        <taxon>Magnoliopsida</taxon>
        <taxon>eudicotyledons</taxon>
        <taxon>Gunneridae</taxon>
        <taxon>Pentapetalae</taxon>
        <taxon>rosids</taxon>
        <taxon>fabids</taxon>
        <taxon>Fabales</taxon>
        <taxon>Fabaceae</taxon>
        <taxon>Papilionoideae</taxon>
        <taxon>50 kb inversion clade</taxon>
        <taxon>NPAAA clade</taxon>
        <taxon>indigoferoid/millettioid clade</taxon>
        <taxon>Phaseoleae</taxon>
        <taxon>Mucuna</taxon>
    </lineage>
</organism>
<name>A0A371FSA8_MUCPR</name>
<gene>
    <name evidence="1" type="ORF">CR513_38191</name>
</gene>
<protein>
    <submittedName>
        <fullName evidence="1">Uncharacterized protein</fullName>
    </submittedName>
</protein>
<dbReference type="AlphaFoldDB" id="A0A371FSA8"/>
<dbReference type="Proteomes" id="UP000257109">
    <property type="component" value="Unassembled WGS sequence"/>
</dbReference>
<evidence type="ECO:0000313" key="1">
    <source>
        <dbReference type="EMBL" id="RDX81162.1"/>
    </source>
</evidence>
<comment type="caution">
    <text evidence="1">The sequence shown here is derived from an EMBL/GenBank/DDBJ whole genome shotgun (WGS) entry which is preliminary data.</text>
</comment>
<proteinExistence type="predicted"/>
<accession>A0A371FSA8</accession>
<evidence type="ECO:0000313" key="2">
    <source>
        <dbReference type="Proteomes" id="UP000257109"/>
    </source>
</evidence>
<feature type="non-terminal residue" evidence="1">
    <location>
        <position position="1"/>
    </location>
</feature>
<sequence length="131" mass="15332">MKSPLRICLHIVWYMILRTKNQSPLKIPKWKDDANNVELDSLSKQRIFGPIVNTPKGLNLHLMNAIIVHLYDSLGNNIYMKLLERFNVPNNLGSREDYSITLNKSLYEPKQSRRVWYNCLDEYSLKEGVVP</sequence>
<keyword evidence="2" id="KW-1185">Reference proteome</keyword>